<reference evidence="2" key="1">
    <citation type="submission" date="2023-03" db="EMBL/GenBank/DDBJ databases">
        <title>Massive genome expansion in bonnet fungi (Mycena s.s.) driven by repeated elements and novel gene families across ecological guilds.</title>
        <authorList>
            <consortium name="Lawrence Berkeley National Laboratory"/>
            <person name="Harder C.B."/>
            <person name="Miyauchi S."/>
            <person name="Viragh M."/>
            <person name="Kuo A."/>
            <person name="Thoen E."/>
            <person name="Andreopoulos B."/>
            <person name="Lu D."/>
            <person name="Skrede I."/>
            <person name="Drula E."/>
            <person name="Henrissat B."/>
            <person name="Morin E."/>
            <person name="Kohler A."/>
            <person name="Barry K."/>
            <person name="LaButti K."/>
            <person name="Morin E."/>
            <person name="Salamov A."/>
            <person name="Lipzen A."/>
            <person name="Mereny Z."/>
            <person name="Hegedus B."/>
            <person name="Baldrian P."/>
            <person name="Stursova M."/>
            <person name="Weitz H."/>
            <person name="Taylor A."/>
            <person name="Grigoriev I.V."/>
            <person name="Nagy L.G."/>
            <person name="Martin F."/>
            <person name="Kauserud H."/>
        </authorList>
    </citation>
    <scope>NUCLEOTIDE SEQUENCE</scope>
    <source>
        <strain evidence="2">CBHHK182m</strain>
    </source>
</reference>
<dbReference type="Proteomes" id="UP001215598">
    <property type="component" value="Unassembled WGS sequence"/>
</dbReference>
<feature type="region of interest" description="Disordered" evidence="1">
    <location>
        <begin position="331"/>
        <end position="535"/>
    </location>
</feature>
<evidence type="ECO:0000313" key="2">
    <source>
        <dbReference type="EMBL" id="KAJ7712128.1"/>
    </source>
</evidence>
<feature type="compositionally biased region" description="Low complexity" evidence="1">
    <location>
        <begin position="505"/>
        <end position="519"/>
    </location>
</feature>
<evidence type="ECO:0000256" key="1">
    <source>
        <dbReference type="SAM" id="MobiDB-lite"/>
    </source>
</evidence>
<feature type="compositionally biased region" description="Basic and acidic residues" evidence="1">
    <location>
        <begin position="31"/>
        <end position="50"/>
    </location>
</feature>
<feature type="region of interest" description="Disordered" evidence="1">
    <location>
        <begin position="105"/>
        <end position="129"/>
    </location>
</feature>
<keyword evidence="3" id="KW-1185">Reference proteome</keyword>
<proteinExistence type="predicted"/>
<dbReference type="EMBL" id="JARKIB010000376">
    <property type="protein sequence ID" value="KAJ7712128.1"/>
    <property type="molecule type" value="Genomic_DNA"/>
</dbReference>
<accession>A0AAD7ME29</accession>
<feature type="region of interest" description="Disordered" evidence="1">
    <location>
        <begin position="1"/>
        <end position="64"/>
    </location>
</feature>
<dbReference type="AlphaFoldDB" id="A0AAD7ME29"/>
<evidence type="ECO:0000313" key="3">
    <source>
        <dbReference type="Proteomes" id="UP001215598"/>
    </source>
</evidence>
<comment type="caution">
    <text evidence="2">The sequence shown here is derived from an EMBL/GenBank/DDBJ whole genome shotgun (WGS) entry which is preliminary data.</text>
</comment>
<organism evidence="2 3">
    <name type="scientific">Mycena metata</name>
    <dbReference type="NCBI Taxonomy" id="1033252"/>
    <lineage>
        <taxon>Eukaryota</taxon>
        <taxon>Fungi</taxon>
        <taxon>Dikarya</taxon>
        <taxon>Basidiomycota</taxon>
        <taxon>Agaricomycotina</taxon>
        <taxon>Agaricomycetes</taxon>
        <taxon>Agaricomycetidae</taxon>
        <taxon>Agaricales</taxon>
        <taxon>Marasmiineae</taxon>
        <taxon>Mycenaceae</taxon>
        <taxon>Mycena</taxon>
    </lineage>
</organism>
<feature type="compositionally biased region" description="Basic residues" evidence="1">
    <location>
        <begin position="13"/>
        <end position="26"/>
    </location>
</feature>
<gene>
    <name evidence="2" type="ORF">B0H16DRAFT_1479699</name>
</gene>
<name>A0AAD7ME29_9AGAR</name>
<sequence length="594" mass="64877">MTPTAGEKARAAIQRRKERLRRKKHALAQTKYRERVTSNADALREKARESMRRHRAAIKSSEEKTKAAWEQRREVDADYRERWALDQEIWSRKLRGILRAAVSPARQEHEQAAVRARATSDRGSRGGASGNCVRAKEMLCWCAREIVYEMECANCYENFKAYPPEDARLASFRRLAVTLTVTHLRWTTMPTTIRRVPPAIQQLSPAPTDFTPCRLKKSFAANFDNHEDFSRNGSKTYWVCFSEGREAVFTLKLECVAAKEWGDVESDVVASFACWTDVLRVWTAFCYHHHGKCDQHPKICGLSVCPAHLPRPHRLPALACTPTVERRVKVERTPLVKSGRATPKVQIPHHTPSTGSRARASTRGTVRPSPVDEDDDYAAPPGTVPLYDPDTPPPRPVRDPSYEVPLYGADTDEDDDAATSTKRGPSGHSESRQRSRRAPSGAVSSAAAPSPETSVTVSSASSLSASTANASSGVEKGKGRASPLPLRSHGSSISGAARRGHYRGATAPPVASSSTARRAQAGGSTSTAGSPDVSPDGVFYVSAGGLITRNRAEGLRNLQDGAVKVVVGWDAAADYAERMATLGAEGEDLMNVDN</sequence>
<feature type="compositionally biased region" description="Low complexity" evidence="1">
    <location>
        <begin position="438"/>
        <end position="472"/>
    </location>
</feature>
<feature type="compositionally biased region" description="Basic and acidic residues" evidence="1">
    <location>
        <begin position="106"/>
        <end position="124"/>
    </location>
</feature>
<protein>
    <submittedName>
        <fullName evidence="2">Uncharacterized protein</fullName>
    </submittedName>
</protein>